<dbReference type="InterPro" id="IPR037523">
    <property type="entry name" value="VOC_core"/>
</dbReference>
<name>A0ABP0BZS4_9PEZI</name>
<dbReference type="Proteomes" id="UP001642482">
    <property type="component" value="Unassembled WGS sequence"/>
</dbReference>
<comment type="caution">
    <text evidence="2">The sequence shown here is derived from an EMBL/GenBank/DDBJ whole genome shotgun (WGS) entry which is preliminary data.</text>
</comment>
<dbReference type="Pfam" id="PF00903">
    <property type="entry name" value="Glyoxalase"/>
    <property type="match status" value="1"/>
</dbReference>
<feature type="domain" description="VOC" evidence="1">
    <location>
        <begin position="21"/>
        <end position="138"/>
    </location>
</feature>
<evidence type="ECO:0000313" key="2">
    <source>
        <dbReference type="EMBL" id="CAK7225220.1"/>
    </source>
</evidence>
<accession>A0ABP0BZS4</accession>
<keyword evidence="3" id="KW-1185">Reference proteome</keyword>
<protein>
    <recommendedName>
        <fullName evidence="1">VOC domain-containing protein</fullName>
    </recommendedName>
</protein>
<dbReference type="InterPro" id="IPR029068">
    <property type="entry name" value="Glyas_Bleomycin-R_OHBP_Dase"/>
</dbReference>
<dbReference type="EMBL" id="CAWUHD010000059">
    <property type="protein sequence ID" value="CAK7225220.1"/>
    <property type="molecule type" value="Genomic_DNA"/>
</dbReference>
<dbReference type="PROSITE" id="PS51819">
    <property type="entry name" value="VOC"/>
    <property type="match status" value="1"/>
</dbReference>
<gene>
    <name evidence="2" type="ORF">SEUCBS140593_005828</name>
</gene>
<dbReference type="SUPFAM" id="SSF54593">
    <property type="entry name" value="Glyoxalase/Bleomycin resistance protein/Dihydroxybiphenyl dioxygenase"/>
    <property type="match status" value="1"/>
</dbReference>
<sequence length="199" mass="21987">MGLPDFDAVPKEGQTTLPPSALAHVVLRTANLKRMQDFYTTFLGGHVVFAGGPLSFIAYDDEHHRIALIEIPDTAAKIYKSCGLEHIAFAFPTLADLLLAYRQRKHHGILPVWSVNHGPTTSIYYKDPDGNMLETQTDNFPSADEATAFMMGPLFAENAIGTDFDPEALIAALRQGKTEDELKRRPEIGSRAVPNFETM</sequence>
<dbReference type="InterPro" id="IPR004360">
    <property type="entry name" value="Glyas_Fos-R_dOase_dom"/>
</dbReference>
<reference evidence="2 3" key="1">
    <citation type="submission" date="2024-01" db="EMBL/GenBank/DDBJ databases">
        <authorList>
            <person name="Allen C."/>
            <person name="Tagirdzhanova G."/>
        </authorList>
    </citation>
    <scope>NUCLEOTIDE SEQUENCE [LARGE SCALE GENOMIC DNA]</scope>
</reference>
<evidence type="ECO:0000259" key="1">
    <source>
        <dbReference type="PROSITE" id="PS51819"/>
    </source>
</evidence>
<dbReference type="Gene3D" id="3.10.180.10">
    <property type="entry name" value="2,3-Dihydroxybiphenyl 1,2-Dioxygenase, domain 1"/>
    <property type="match status" value="1"/>
</dbReference>
<organism evidence="2 3">
    <name type="scientific">Sporothrix eucalyptigena</name>
    <dbReference type="NCBI Taxonomy" id="1812306"/>
    <lineage>
        <taxon>Eukaryota</taxon>
        <taxon>Fungi</taxon>
        <taxon>Dikarya</taxon>
        <taxon>Ascomycota</taxon>
        <taxon>Pezizomycotina</taxon>
        <taxon>Sordariomycetes</taxon>
        <taxon>Sordariomycetidae</taxon>
        <taxon>Ophiostomatales</taxon>
        <taxon>Ophiostomataceae</taxon>
        <taxon>Sporothrix</taxon>
    </lineage>
</organism>
<proteinExistence type="predicted"/>
<evidence type="ECO:0000313" key="3">
    <source>
        <dbReference type="Proteomes" id="UP001642482"/>
    </source>
</evidence>